<dbReference type="PANTHER" id="PTHR34989:SF1">
    <property type="entry name" value="PROTEIN HDED"/>
    <property type="match status" value="1"/>
</dbReference>
<dbReference type="SUPFAM" id="SSF103473">
    <property type="entry name" value="MFS general substrate transporter"/>
    <property type="match status" value="1"/>
</dbReference>
<comment type="caution">
    <text evidence="3">The sequence shown here is derived from an EMBL/GenBank/DDBJ whole genome shotgun (WGS) entry which is preliminary data.</text>
</comment>
<feature type="compositionally biased region" description="Pro residues" evidence="1">
    <location>
        <begin position="49"/>
        <end position="60"/>
    </location>
</feature>
<feature type="transmembrane region" description="Helical" evidence="2">
    <location>
        <begin position="136"/>
        <end position="158"/>
    </location>
</feature>
<dbReference type="Pfam" id="PF03729">
    <property type="entry name" value="DUF308"/>
    <property type="match status" value="2"/>
</dbReference>
<reference evidence="3 4" key="1">
    <citation type="submission" date="2020-08" db="EMBL/GenBank/DDBJ databases">
        <title>Sequencing the genomes of 1000 actinobacteria strains.</title>
        <authorList>
            <person name="Klenk H.-P."/>
        </authorList>
    </citation>
    <scope>NUCLEOTIDE SEQUENCE [LARGE SCALE GENOMIC DNA]</scope>
    <source>
        <strain evidence="3 4">DSM 40084</strain>
    </source>
</reference>
<dbReference type="InterPro" id="IPR036259">
    <property type="entry name" value="MFS_trans_sf"/>
</dbReference>
<dbReference type="PANTHER" id="PTHR34989">
    <property type="entry name" value="PROTEIN HDED"/>
    <property type="match status" value="1"/>
</dbReference>
<organism evidence="3 4">
    <name type="scientific">Streptomyces caelestis</name>
    <dbReference type="NCBI Taxonomy" id="36816"/>
    <lineage>
        <taxon>Bacteria</taxon>
        <taxon>Bacillati</taxon>
        <taxon>Actinomycetota</taxon>
        <taxon>Actinomycetes</taxon>
        <taxon>Kitasatosporales</taxon>
        <taxon>Streptomycetaceae</taxon>
        <taxon>Streptomyces</taxon>
    </lineage>
</organism>
<name>A0A7W9H564_9ACTN</name>
<feature type="compositionally biased region" description="Pro residues" evidence="1">
    <location>
        <begin position="22"/>
        <end position="39"/>
    </location>
</feature>
<keyword evidence="2" id="KW-1133">Transmembrane helix</keyword>
<dbReference type="InterPro" id="IPR005325">
    <property type="entry name" value="DUF308_memb"/>
</dbReference>
<dbReference type="AlphaFoldDB" id="A0A7W9H564"/>
<evidence type="ECO:0000256" key="1">
    <source>
        <dbReference type="SAM" id="MobiDB-lite"/>
    </source>
</evidence>
<keyword evidence="2" id="KW-0812">Transmembrane</keyword>
<feature type="transmembrane region" description="Helical" evidence="2">
    <location>
        <begin position="251"/>
        <end position="273"/>
    </location>
</feature>
<evidence type="ECO:0000313" key="4">
    <source>
        <dbReference type="Proteomes" id="UP000590647"/>
    </source>
</evidence>
<dbReference type="InterPro" id="IPR052712">
    <property type="entry name" value="Acid_resist_chaperone_HdeD"/>
</dbReference>
<keyword evidence="4" id="KW-1185">Reference proteome</keyword>
<sequence>MTEPPSGSPWEPERGPSHGHVPRPPQGLEPHVPQGPGPDGPHTHERPGHAPPGPHAPAPPGAQGHWPHDPHAPRGAGTSQASHTPSPPAGGHEPESSFPSPLRQLSRAAWQAVLVTGITSLVLGLLVLVWPGASLFAAGVLFGLYLLVSGVLQLASAFGTHRTTALRVLAFISGTLSILLGLFCFRRPMQSILLLALWIGIGWLFRGITQTLAAAHDPAMPARGWQIFLGILTVVAGIVLIDAPFESVAVLTLVGGCWLLAVGAVEIVTALRIRSRRTPSERISQPVG</sequence>
<evidence type="ECO:0000256" key="2">
    <source>
        <dbReference type="SAM" id="Phobius"/>
    </source>
</evidence>
<dbReference type="Proteomes" id="UP000590647">
    <property type="component" value="Unassembled WGS sequence"/>
</dbReference>
<protein>
    <submittedName>
        <fullName evidence="3">Uncharacterized membrane protein HdeD (DUF308 family)</fullName>
    </submittedName>
</protein>
<feature type="transmembrane region" description="Helical" evidence="2">
    <location>
        <begin position="165"/>
        <end position="183"/>
    </location>
</feature>
<evidence type="ECO:0000313" key="3">
    <source>
        <dbReference type="EMBL" id="MBB5795918.1"/>
    </source>
</evidence>
<feature type="region of interest" description="Disordered" evidence="1">
    <location>
        <begin position="1"/>
        <end position="100"/>
    </location>
</feature>
<feature type="transmembrane region" description="Helical" evidence="2">
    <location>
        <begin position="227"/>
        <end position="245"/>
    </location>
</feature>
<dbReference type="EMBL" id="JACHNE010000001">
    <property type="protein sequence ID" value="MBB5795918.1"/>
    <property type="molecule type" value="Genomic_DNA"/>
</dbReference>
<feature type="transmembrane region" description="Helical" evidence="2">
    <location>
        <begin position="189"/>
        <end position="206"/>
    </location>
</feature>
<keyword evidence="2" id="KW-0472">Membrane</keyword>
<dbReference type="GO" id="GO:0005886">
    <property type="term" value="C:plasma membrane"/>
    <property type="evidence" value="ECO:0007669"/>
    <property type="project" value="TreeGrafter"/>
</dbReference>
<feature type="transmembrane region" description="Helical" evidence="2">
    <location>
        <begin position="108"/>
        <end position="130"/>
    </location>
</feature>
<accession>A0A7W9H564</accession>
<proteinExistence type="predicted"/>
<gene>
    <name evidence="3" type="ORF">HDA41_003882</name>
</gene>